<dbReference type="RefSeq" id="WP_120041587.1">
    <property type="nucleotide sequence ID" value="NZ_QZFU01000019.1"/>
</dbReference>
<evidence type="ECO:0000313" key="1">
    <source>
        <dbReference type="EMBL" id="RJO74854.1"/>
    </source>
</evidence>
<comment type="caution">
    <text evidence="1">The sequence shown here is derived from an EMBL/GenBank/DDBJ whole genome shotgun (WGS) entry which is preliminary data.</text>
</comment>
<proteinExistence type="predicted"/>
<reference evidence="1 2" key="1">
    <citation type="submission" date="2018-09" db="EMBL/GenBank/DDBJ databases">
        <title>YIM PH21274 draft genome.</title>
        <authorList>
            <person name="Miao C."/>
        </authorList>
    </citation>
    <scope>NUCLEOTIDE SEQUENCE [LARGE SCALE GENOMIC DNA]</scope>
    <source>
        <strain evidence="1 2">YIM PH 21724</strain>
    </source>
</reference>
<dbReference type="EMBL" id="QZFU01000019">
    <property type="protein sequence ID" value="RJO74854.1"/>
    <property type="molecule type" value="Genomic_DNA"/>
</dbReference>
<sequence length="306" mass="33816">MGSRAEIVVIDEGAQRRYYTHWGAQSLHLDLLPGVLPALRFAAAQKHVEGWVGDLEAAAVIDVDNRFLLWFAGGCEESAIRSAVFETMSVTWPDWCIHWAGYREADLIDYCAGRWPQCVVTVSDVERVRLYTPAIDLATLLEQGPALIEIIAGWNEAKRLPTMPKHGLHLDLAQQSGAVWTFGGSSDALETIADQWPGWRWEDWGDRAVREAVEADSGPDPELAGAFETLSESFTRHQQLDTGTEAAAELLRVQTWMKDFAQVGGFTLETIEDNAFAHRPVELTPAELADAYEAIAAAALRARPTT</sequence>
<dbReference type="AlphaFoldDB" id="A0A3A4K786"/>
<name>A0A3A4K786_9NOCA</name>
<evidence type="ECO:0000313" key="2">
    <source>
        <dbReference type="Proteomes" id="UP000266677"/>
    </source>
</evidence>
<gene>
    <name evidence="1" type="ORF">D5S18_15590</name>
</gene>
<accession>A0A3A4K786</accession>
<evidence type="ECO:0008006" key="3">
    <source>
        <dbReference type="Google" id="ProtNLM"/>
    </source>
</evidence>
<dbReference type="OrthoDB" id="2528990at2"/>
<protein>
    <recommendedName>
        <fullName evidence="3">DUF4123 domain-containing protein</fullName>
    </recommendedName>
</protein>
<dbReference type="Proteomes" id="UP000266677">
    <property type="component" value="Unassembled WGS sequence"/>
</dbReference>
<organism evidence="1 2">
    <name type="scientific">Nocardia panacis</name>
    <dbReference type="NCBI Taxonomy" id="2340916"/>
    <lineage>
        <taxon>Bacteria</taxon>
        <taxon>Bacillati</taxon>
        <taxon>Actinomycetota</taxon>
        <taxon>Actinomycetes</taxon>
        <taxon>Mycobacteriales</taxon>
        <taxon>Nocardiaceae</taxon>
        <taxon>Nocardia</taxon>
    </lineage>
</organism>
<keyword evidence="2" id="KW-1185">Reference proteome</keyword>